<accession>A0ABW6KC53</accession>
<keyword evidence="3" id="KW-1185">Reference proteome</keyword>
<dbReference type="RefSeq" id="WP_389359453.1">
    <property type="nucleotide sequence ID" value="NZ_JBIACK010000002.1"/>
</dbReference>
<organism evidence="2 3">
    <name type="scientific">Cytobacillus spartinae</name>
    <dbReference type="NCBI Taxonomy" id="3299023"/>
    <lineage>
        <taxon>Bacteria</taxon>
        <taxon>Bacillati</taxon>
        <taxon>Bacillota</taxon>
        <taxon>Bacilli</taxon>
        <taxon>Bacillales</taxon>
        <taxon>Bacillaceae</taxon>
        <taxon>Cytobacillus</taxon>
    </lineage>
</organism>
<evidence type="ECO:0000256" key="1">
    <source>
        <dbReference type="SAM" id="MobiDB-lite"/>
    </source>
</evidence>
<dbReference type="EMBL" id="JBIACK010000002">
    <property type="protein sequence ID" value="MFE8700358.1"/>
    <property type="molecule type" value="Genomic_DNA"/>
</dbReference>
<reference evidence="2 3" key="1">
    <citation type="submission" date="2024-08" db="EMBL/GenBank/DDBJ databases">
        <title>Two novel Cytobacillus novel species.</title>
        <authorList>
            <person name="Liu G."/>
        </authorList>
    </citation>
    <scope>NUCLEOTIDE SEQUENCE [LARGE SCALE GENOMIC DNA]</scope>
    <source>
        <strain evidence="2 3">FJAT-54145</strain>
    </source>
</reference>
<evidence type="ECO:0000313" key="2">
    <source>
        <dbReference type="EMBL" id="MFE8700358.1"/>
    </source>
</evidence>
<feature type="compositionally biased region" description="Basic residues" evidence="1">
    <location>
        <begin position="49"/>
        <end position="59"/>
    </location>
</feature>
<name>A0ABW6KC53_9BACI</name>
<sequence>MGQSHQFRAGQKAPNNGVYIEIGETGDGVMNPKKIKLKAGDRFPENSNHNRHWTYQRKP</sequence>
<dbReference type="Pfam" id="PF14168">
    <property type="entry name" value="YjzC"/>
    <property type="match status" value="1"/>
</dbReference>
<evidence type="ECO:0000313" key="3">
    <source>
        <dbReference type="Proteomes" id="UP001601059"/>
    </source>
</evidence>
<dbReference type="InterPro" id="IPR025549">
    <property type="entry name" value="YjzC"/>
</dbReference>
<proteinExistence type="predicted"/>
<dbReference type="Proteomes" id="UP001601059">
    <property type="component" value="Unassembled WGS sequence"/>
</dbReference>
<protein>
    <submittedName>
        <fullName evidence="2">YjzC family protein</fullName>
    </submittedName>
</protein>
<gene>
    <name evidence="2" type="ORF">ACFYKX_07025</name>
</gene>
<feature type="region of interest" description="Disordered" evidence="1">
    <location>
        <begin position="38"/>
        <end position="59"/>
    </location>
</feature>
<comment type="caution">
    <text evidence="2">The sequence shown here is derived from an EMBL/GenBank/DDBJ whole genome shotgun (WGS) entry which is preliminary data.</text>
</comment>